<dbReference type="AlphaFoldDB" id="A0A9J6ATM1"/>
<dbReference type="Gene3D" id="4.10.1100.10">
    <property type="entry name" value="Transcription factor, SBP-box domain"/>
    <property type="match status" value="1"/>
</dbReference>
<dbReference type="EMBL" id="JACXVP010000002">
    <property type="protein sequence ID" value="KAG5627740.1"/>
    <property type="molecule type" value="Genomic_DNA"/>
</dbReference>
<evidence type="ECO:0000259" key="13">
    <source>
        <dbReference type="PROSITE" id="PS51141"/>
    </source>
</evidence>
<dbReference type="Gene3D" id="1.25.40.20">
    <property type="entry name" value="Ankyrin repeat-containing domain"/>
    <property type="match status" value="1"/>
</dbReference>
<keyword evidence="7" id="KW-0804">Transcription</keyword>
<keyword evidence="6" id="KW-0238">DNA-binding</keyword>
<keyword evidence="15" id="KW-1185">Reference proteome</keyword>
<evidence type="ECO:0000256" key="8">
    <source>
        <dbReference type="ARBA" id="ARBA00023242"/>
    </source>
</evidence>
<evidence type="ECO:0000313" key="14">
    <source>
        <dbReference type="EMBL" id="KAG5627740.1"/>
    </source>
</evidence>
<evidence type="ECO:0000256" key="6">
    <source>
        <dbReference type="ARBA" id="ARBA00023125"/>
    </source>
</evidence>
<keyword evidence="2" id="KW-0479">Metal-binding</keyword>
<evidence type="ECO:0000313" key="15">
    <source>
        <dbReference type="Proteomes" id="UP000824120"/>
    </source>
</evidence>
<evidence type="ECO:0000256" key="3">
    <source>
        <dbReference type="ARBA" id="ARBA00022771"/>
    </source>
</evidence>
<comment type="function">
    <text evidence="9">Probable transcriptional factor. Binds to the promoter of the SQUAMOSA gene.</text>
</comment>
<feature type="region of interest" description="Disordered" evidence="11">
    <location>
        <begin position="386"/>
        <end position="438"/>
    </location>
</feature>
<dbReference type="InterPro" id="IPR036770">
    <property type="entry name" value="Ankyrin_rpt-contain_sf"/>
</dbReference>
<protein>
    <recommendedName>
        <fullName evidence="13">SBP-type domain-containing protein</fullName>
    </recommendedName>
</protein>
<dbReference type="InterPro" id="IPR004333">
    <property type="entry name" value="SBP_dom"/>
</dbReference>
<dbReference type="InterPro" id="IPR044817">
    <property type="entry name" value="SBP-like"/>
</dbReference>
<accession>A0A9J6ATM1</accession>
<evidence type="ECO:0000256" key="4">
    <source>
        <dbReference type="ARBA" id="ARBA00022833"/>
    </source>
</evidence>
<evidence type="ECO:0000256" key="11">
    <source>
        <dbReference type="SAM" id="MobiDB-lite"/>
    </source>
</evidence>
<dbReference type="InterPro" id="IPR036893">
    <property type="entry name" value="SBP_sf"/>
</dbReference>
<dbReference type="FunFam" id="4.10.1100.10:FF:000001">
    <property type="entry name" value="Squamosa promoter-binding-like protein 14"/>
    <property type="match status" value="1"/>
</dbReference>
<dbReference type="SUPFAM" id="SSF103612">
    <property type="entry name" value="SBT domain"/>
    <property type="match status" value="1"/>
</dbReference>
<keyword evidence="5" id="KW-0805">Transcription regulation</keyword>
<feature type="compositionally biased region" description="Low complexity" evidence="11">
    <location>
        <begin position="418"/>
        <end position="437"/>
    </location>
</feature>
<evidence type="ECO:0000256" key="2">
    <source>
        <dbReference type="ARBA" id="ARBA00022723"/>
    </source>
</evidence>
<feature type="compositionally biased region" description="Polar residues" evidence="11">
    <location>
        <begin position="404"/>
        <end position="417"/>
    </location>
</feature>
<evidence type="ECO:0000256" key="12">
    <source>
        <dbReference type="SAM" id="Phobius"/>
    </source>
</evidence>
<evidence type="ECO:0000256" key="10">
    <source>
        <dbReference type="PROSITE-ProRule" id="PRU00470"/>
    </source>
</evidence>
<feature type="transmembrane region" description="Helical" evidence="12">
    <location>
        <begin position="1033"/>
        <end position="1056"/>
    </location>
</feature>
<dbReference type="Pfam" id="PF03110">
    <property type="entry name" value="SBP"/>
    <property type="match status" value="1"/>
</dbReference>
<dbReference type="GO" id="GO:0003677">
    <property type="term" value="F:DNA binding"/>
    <property type="evidence" value="ECO:0007669"/>
    <property type="project" value="UniProtKB-KW"/>
</dbReference>
<evidence type="ECO:0000256" key="5">
    <source>
        <dbReference type="ARBA" id="ARBA00023015"/>
    </source>
</evidence>
<feature type="region of interest" description="Disordered" evidence="11">
    <location>
        <begin position="309"/>
        <end position="373"/>
    </location>
</feature>
<feature type="compositionally biased region" description="Basic residues" evidence="11">
    <location>
        <begin position="210"/>
        <end position="219"/>
    </location>
</feature>
<comment type="subcellular location">
    <subcellularLocation>
        <location evidence="1">Nucleus</location>
    </subcellularLocation>
</comment>
<dbReference type="GO" id="GO:0008270">
    <property type="term" value="F:zinc ion binding"/>
    <property type="evidence" value="ECO:0007669"/>
    <property type="project" value="UniProtKB-KW"/>
</dbReference>
<dbReference type="Pfam" id="PF26102">
    <property type="entry name" value="Ig_SPL7"/>
    <property type="match status" value="2"/>
</dbReference>
<keyword evidence="12" id="KW-1133">Transmembrane helix</keyword>
<evidence type="ECO:0000256" key="1">
    <source>
        <dbReference type="ARBA" id="ARBA00004123"/>
    </source>
</evidence>
<name>A0A9J6ATM1_SOLCO</name>
<keyword evidence="12" id="KW-0472">Membrane</keyword>
<feature type="region of interest" description="Disordered" evidence="11">
    <location>
        <begin position="210"/>
        <end position="232"/>
    </location>
</feature>
<dbReference type="PANTHER" id="PTHR31251:SF213">
    <property type="entry name" value="SQUAMOSA PROMOTER-BINDING-LIKE PROTEIN 1"/>
    <property type="match status" value="1"/>
</dbReference>
<sequence>MEASVGERFYHMGGTDLRGLGKRSLEWDQTDWKWDGDLFIATPLQQNPSNYQSRQFFPVETGNLASSNSSSSCSDEVNHGMEQQRRELEKRRRVIVVDEDDSGPLSLKLGGQGEPAADAGRELGNWDGAAGKRTKLAAPAATRAVCQVDDCGTDLSKAKDYHRRHKVCEMHSKASRALVGNVMQRFCQQCSRFHALQEFDEGKRSCRRRLAGHNKRRRKTQSEAVANNNSLNDGQASGYSLMSLLKILSNMHSNGANHTEDQDLLSHLLRSLASQGPTNGDKSLSGLLQESSNLLNNRSILRNPEIASLISNGSQAPPRPKERQFTNSAAEMPQKRLEDARTASSQSPGILFPIQSNSQSYTPGRESTTGRSKLIDFDLNDAYVDSDDCGDDIDRSPVPECPSWLQQDSHQSSPPQTSGNSDSASAQSPSSSSGDNQNRTDRIVFKLFGKGPSDFPFVVRAQILDWLSHSPTEIESYIRPGCVVLTIYLRLPESAWEELSYDLSSSLSRLLDVPGDDSFWTKGWIYIRVQNQIAFVCDGQVLLDMTLPCVSNDDSTLLSVRPIAVPVSDRVQFLVKGYNLTKPSTRLLCALEGNYLDPEADNEVEEHVDGGDKDDKLQSLNFTCSIPAVSGRGFIEDEYPVSRARFFQQLWMCAWKVAGCPICFTRSFSEKSLLLYHMAGLLHYVCASPNVALYLLRNKLWISGAYVQFPGAYVQFPKRYLVEDHGVSNRFFPFIIAEEDVCSEIRMLESDLELTSSDYVKGHTNNIEARNQAMDFIHELGWLLHRNNLRARLEHFGPNAVLHPLKRFKWLVEFSVDHEWCAVVKKLLNILLDGTVGGDDSSLKYALTEMGLLHKAVRRNSRPLVELLLTYTPTNVADELCSEYQSLVGVGGEFLFRPDCVGPGGLTPLHVAAGIDGYEDVLDALTDDPGKVAIEAWKNTRDSTGFTPEDYARLRGHYSYIHLVQRKISKKANSGHIVVDIPRVPSVVENSNRKDEVCATTSLEISMTERKAFPRPCRLCDRKLAYGSRSRSLLYRPAMFSMVAMAAVCVCVALLFRGSPEVLYIFRPFRWEMVDFGTS</sequence>
<gene>
    <name evidence="14" type="ORF">H5410_012958</name>
</gene>
<dbReference type="SUPFAM" id="SSF48403">
    <property type="entry name" value="Ankyrin repeat"/>
    <property type="match status" value="1"/>
</dbReference>
<keyword evidence="4" id="KW-0862">Zinc</keyword>
<dbReference type="Proteomes" id="UP000824120">
    <property type="component" value="Chromosome 2"/>
</dbReference>
<dbReference type="GO" id="GO:0005634">
    <property type="term" value="C:nucleus"/>
    <property type="evidence" value="ECO:0007669"/>
    <property type="project" value="UniProtKB-SubCell"/>
</dbReference>
<dbReference type="PANTHER" id="PTHR31251">
    <property type="entry name" value="SQUAMOSA PROMOTER-BINDING-LIKE PROTEIN 4"/>
    <property type="match status" value="1"/>
</dbReference>
<feature type="compositionally biased region" description="Polar residues" evidence="11">
    <location>
        <begin position="342"/>
        <end position="371"/>
    </location>
</feature>
<keyword evidence="8" id="KW-0539">Nucleus</keyword>
<dbReference type="PROSITE" id="PS51141">
    <property type="entry name" value="ZF_SBP"/>
    <property type="match status" value="1"/>
</dbReference>
<feature type="domain" description="SBP-type" evidence="13">
    <location>
        <begin position="143"/>
        <end position="220"/>
    </location>
</feature>
<keyword evidence="12" id="KW-0812">Transmembrane</keyword>
<keyword evidence="3 10" id="KW-0863">Zinc-finger</keyword>
<feature type="compositionally biased region" description="Polar residues" evidence="11">
    <location>
        <begin position="222"/>
        <end position="232"/>
    </location>
</feature>
<evidence type="ECO:0000256" key="7">
    <source>
        <dbReference type="ARBA" id="ARBA00023163"/>
    </source>
</evidence>
<evidence type="ECO:0000256" key="9">
    <source>
        <dbReference type="ARBA" id="ARBA00056472"/>
    </source>
</evidence>
<dbReference type="OrthoDB" id="514967at2759"/>
<organism evidence="14 15">
    <name type="scientific">Solanum commersonii</name>
    <name type="common">Commerson's wild potato</name>
    <name type="synonym">Commerson's nightshade</name>
    <dbReference type="NCBI Taxonomy" id="4109"/>
    <lineage>
        <taxon>Eukaryota</taxon>
        <taxon>Viridiplantae</taxon>
        <taxon>Streptophyta</taxon>
        <taxon>Embryophyta</taxon>
        <taxon>Tracheophyta</taxon>
        <taxon>Spermatophyta</taxon>
        <taxon>Magnoliopsida</taxon>
        <taxon>eudicotyledons</taxon>
        <taxon>Gunneridae</taxon>
        <taxon>Pentapetalae</taxon>
        <taxon>asterids</taxon>
        <taxon>lamiids</taxon>
        <taxon>Solanales</taxon>
        <taxon>Solanaceae</taxon>
        <taxon>Solanoideae</taxon>
        <taxon>Solaneae</taxon>
        <taxon>Solanum</taxon>
    </lineage>
</organism>
<comment type="caution">
    <text evidence="14">The sequence shown here is derived from an EMBL/GenBank/DDBJ whole genome shotgun (WGS) entry which is preliminary data.</text>
</comment>
<reference evidence="14 15" key="1">
    <citation type="submission" date="2020-09" db="EMBL/GenBank/DDBJ databases">
        <title>De no assembly of potato wild relative species, Solanum commersonii.</title>
        <authorList>
            <person name="Cho K."/>
        </authorList>
    </citation>
    <scope>NUCLEOTIDE SEQUENCE [LARGE SCALE GENOMIC DNA]</scope>
    <source>
        <strain evidence="14">LZ3.2</strain>
        <tissue evidence="14">Leaf</tissue>
    </source>
</reference>
<proteinExistence type="predicted"/>